<evidence type="ECO:0000256" key="2">
    <source>
        <dbReference type="SAM" id="SignalP"/>
    </source>
</evidence>
<evidence type="ECO:0000313" key="3">
    <source>
        <dbReference type="EMBL" id="MFC3755019.1"/>
    </source>
</evidence>
<sequence>MKKLLFTSLLGLGLLLPTNFSASTASITSTKELLTKNPRKGKTKTSRKSKSTRSSYSSPRSYSSSTSRGCTYNGNQLYVGSRGGCYYYSGNSKQYVDRSYCSGCN</sequence>
<dbReference type="RefSeq" id="WP_290302305.1">
    <property type="nucleotide sequence ID" value="NZ_JAUFQR010000003.1"/>
</dbReference>
<comment type="caution">
    <text evidence="3">The sequence shown here is derived from an EMBL/GenBank/DDBJ whole genome shotgun (WGS) entry which is preliminary data.</text>
</comment>
<protein>
    <recommendedName>
        <fullName evidence="5">PBCV-specific basic adaptor domain-containing protein</fullName>
    </recommendedName>
</protein>
<evidence type="ECO:0000313" key="4">
    <source>
        <dbReference type="Proteomes" id="UP001595735"/>
    </source>
</evidence>
<evidence type="ECO:0000256" key="1">
    <source>
        <dbReference type="SAM" id="MobiDB-lite"/>
    </source>
</evidence>
<feature type="region of interest" description="Disordered" evidence="1">
    <location>
        <begin position="31"/>
        <end position="71"/>
    </location>
</feature>
<feature type="compositionally biased region" description="Low complexity" evidence="1">
    <location>
        <begin position="52"/>
        <end position="69"/>
    </location>
</feature>
<keyword evidence="4" id="KW-1185">Reference proteome</keyword>
<reference evidence="4" key="1">
    <citation type="journal article" date="2019" name="Int. J. Syst. Evol. Microbiol.">
        <title>The Global Catalogue of Microorganisms (GCM) 10K type strain sequencing project: providing services to taxonomists for standard genome sequencing and annotation.</title>
        <authorList>
            <consortium name="The Broad Institute Genomics Platform"/>
            <consortium name="The Broad Institute Genome Sequencing Center for Infectious Disease"/>
            <person name="Wu L."/>
            <person name="Ma J."/>
        </authorList>
    </citation>
    <scope>NUCLEOTIDE SEQUENCE [LARGE SCALE GENOMIC DNA]</scope>
    <source>
        <strain evidence="4">CECT 7798</strain>
    </source>
</reference>
<keyword evidence="2" id="KW-0732">Signal</keyword>
<name>A0ABV7XT82_9FLAO</name>
<organism evidence="3 4">
    <name type="scientific">Chryseobacterium tructae</name>
    <dbReference type="NCBI Taxonomy" id="1037380"/>
    <lineage>
        <taxon>Bacteria</taxon>
        <taxon>Pseudomonadati</taxon>
        <taxon>Bacteroidota</taxon>
        <taxon>Flavobacteriia</taxon>
        <taxon>Flavobacteriales</taxon>
        <taxon>Weeksellaceae</taxon>
        <taxon>Chryseobacterium group</taxon>
        <taxon>Chryseobacterium</taxon>
    </lineage>
</organism>
<feature type="compositionally biased region" description="Basic residues" evidence="1">
    <location>
        <begin position="37"/>
        <end position="51"/>
    </location>
</feature>
<dbReference type="EMBL" id="JBHRYO010000001">
    <property type="protein sequence ID" value="MFC3755019.1"/>
    <property type="molecule type" value="Genomic_DNA"/>
</dbReference>
<dbReference type="Proteomes" id="UP001595735">
    <property type="component" value="Unassembled WGS sequence"/>
</dbReference>
<proteinExistence type="predicted"/>
<gene>
    <name evidence="3" type="ORF">ACFONJ_03400</name>
</gene>
<accession>A0ABV7XT82</accession>
<feature type="chain" id="PRO_5047381373" description="PBCV-specific basic adaptor domain-containing protein" evidence="2">
    <location>
        <begin position="23"/>
        <end position="105"/>
    </location>
</feature>
<feature type="signal peptide" evidence="2">
    <location>
        <begin position="1"/>
        <end position="22"/>
    </location>
</feature>
<evidence type="ECO:0008006" key="5">
    <source>
        <dbReference type="Google" id="ProtNLM"/>
    </source>
</evidence>